<reference evidence="7 8" key="1">
    <citation type="submission" date="2024-04" db="EMBL/GenBank/DDBJ databases">
        <title>Phyllosticta paracitricarpa is synonymous to the EU quarantine fungus P. citricarpa based on phylogenomic analyses.</title>
        <authorList>
            <consortium name="Lawrence Berkeley National Laboratory"/>
            <person name="Van Ingen-Buijs V.A."/>
            <person name="Van Westerhoven A.C."/>
            <person name="Haridas S."/>
            <person name="Skiadas P."/>
            <person name="Martin F."/>
            <person name="Groenewald J.Z."/>
            <person name="Crous P.W."/>
            <person name="Seidl M.F."/>
        </authorList>
    </citation>
    <scope>NUCLEOTIDE SEQUENCE [LARGE SCALE GENOMIC DNA]</scope>
    <source>
        <strain evidence="7 8">CBS 123374</strain>
    </source>
</reference>
<keyword evidence="4" id="KW-0274">FAD</keyword>
<dbReference type="PIRSF" id="PIRSF000189">
    <property type="entry name" value="D-aa_oxidase"/>
    <property type="match status" value="1"/>
</dbReference>
<dbReference type="Gene3D" id="3.40.50.720">
    <property type="entry name" value="NAD(P)-binding Rossmann-like Domain"/>
    <property type="match status" value="1"/>
</dbReference>
<evidence type="ECO:0000313" key="7">
    <source>
        <dbReference type="EMBL" id="KAK8238510.1"/>
    </source>
</evidence>
<proteinExistence type="inferred from homology"/>
<comment type="similarity">
    <text evidence="2">Belongs to the DAMOX/DASOX family.</text>
</comment>
<keyword evidence="8" id="KW-1185">Reference proteome</keyword>
<organism evidence="7 8">
    <name type="scientific">Phyllosticta capitalensis</name>
    <dbReference type="NCBI Taxonomy" id="121624"/>
    <lineage>
        <taxon>Eukaryota</taxon>
        <taxon>Fungi</taxon>
        <taxon>Dikarya</taxon>
        <taxon>Ascomycota</taxon>
        <taxon>Pezizomycotina</taxon>
        <taxon>Dothideomycetes</taxon>
        <taxon>Dothideomycetes incertae sedis</taxon>
        <taxon>Botryosphaeriales</taxon>
        <taxon>Phyllostictaceae</taxon>
        <taxon>Phyllosticta</taxon>
    </lineage>
</organism>
<dbReference type="InterPro" id="IPR006076">
    <property type="entry name" value="FAD-dep_OxRdtase"/>
</dbReference>
<evidence type="ECO:0000256" key="1">
    <source>
        <dbReference type="ARBA" id="ARBA00001974"/>
    </source>
</evidence>
<dbReference type="InterPro" id="IPR023209">
    <property type="entry name" value="DAO"/>
</dbReference>
<evidence type="ECO:0000256" key="3">
    <source>
        <dbReference type="ARBA" id="ARBA00022630"/>
    </source>
</evidence>
<accession>A0ABR1YU64</accession>
<dbReference type="Pfam" id="PF01266">
    <property type="entry name" value="DAO"/>
    <property type="match status" value="1"/>
</dbReference>
<dbReference type="PANTHER" id="PTHR11530:SF16">
    <property type="entry name" value="D-AMINO ACID OXIDASE (AFU_ORTHOLOGUE AFUA_5G11290)"/>
    <property type="match status" value="1"/>
</dbReference>
<name>A0ABR1YU64_9PEZI</name>
<dbReference type="SUPFAM" id="SSF51971">
    <property type="entry name" value="Nucleotide-binding domain"/>
    <property type="match status" value="1"/>
</dbReference>
<keyword evidence="5" id="KW-0560">Oxidoreductase</keyword>
<evidence type="ECO:0000313" key="8">
    <source>
        <dbReference type="Proteomes" id="UP001492380"/>
    </source>
</evidence>
<dbReference type="PANTHER" id="PTHR11530">
    <property type="entry name" value="D-AMINO ACID OXIDASE"/>
    <property type="match status" value="1"/>
</dbReference>
<evidence type="ECO:0000256" key="4">
    <source>
        <dbReference type="ARBA" id="ARBA00022827"/>
    </source>
</evidence>
<evidence type="ECO:0000256" key="2">
    <source>
        <dbReference type="ARBA" id="ARBA00006730"/>
    </source>
</evidence>
<evidence type="ECO:0000256" key="5">
    <source>
        <dbReference type="ARBA" id="ARBA00023002"/>
    </source>
</evidence>
<dbReference type="Proteomes" id="UP001492380">
    <property type="component" value="Unassembled WGS sequence"/>
</dbReference>
<dbReference type="Gene3D" id="3.30.9.10">
    <property type="entry name" value="D-Amino Acid Oxidase, subunit A, domain 2"/>
    <property type="match status" value="1"/>
</dbReference>
<protein>
    <recommendedName>
        <fullName evidence="6">FAD dependent oxidoreductase domain-containing protein</fullName>
    </recommendedName>
</protein>
<comment type="cofactor">
    <cofactor evidence="1">
        <name>FAD</name>
        <dbReference type="ChEBI" id="CHEBI:57692"/>
    </cofactor>
</comment>
<dbReference type="SUPFAM" id="SSF54373">
    <property type="entry name" value="FAD-linked reductases, C-terminal domain"/>
    <property type="match status" value="1"/>
</dbReference>
<evidence type="ECO:0000259" key="6">
    <source>
        <dbReference type="Pfam" id="PF01266"/>
    </source>
</evidence>
<comment type="caution">
    <text evidence="7">The sequence shown here is derived from an EMBL/GenBank/DDBJ whole genome shotgun (WGS) entry which is preliminary data.</text>
</comment>
<gene>
    <name evidence="7" type="ORF">HDK90DRAFT_483421</name>
</gene>
<feature type="domain" description="FAD dependent oxidoreductase" evidence="6">
    <location>
        <begin position="8"/>
        <end position="353"/>
    </location>
</feature>
<dbReference type="EMBL" id="JBBWRZ010000004">
    <property type="protein sequence ID" value="KAK8238510.1"/>
    <property type="molecule type" value="Genomic_DNA"/>
</dbReference>
<keyword evidence="3" id="KW-0285">Flavoprotein</keyword>
<sequence>MTASKAHIVVIGAGVVGLQTAVTFLEHGHAVTVIAKHVPGDKSSEYTSPWAGAQWRTHSTAKDFELQKWDIASYERWFQTVEQEKKEPGQPTKSGVAKFHNVMYWAEEDEELANGPENLWYAPHMRSFEVIPRSSLPKGAVAGVKYDSISIDTTVYLHHLVDRITELKGRIVKAELPTAGGIAGALAAATRLLPVYSINTPISAFVNSSGILAKDLVPDPAVHPIRGQTVLVRGVATQLRAIIRGKGVTYVIPRAASNSTILGGTKQVGDWNQNPDDTTTKWILESCRDVAPELLNEKGEFDVLSVNVGFRPGRTGGPRLEVEEIQTEAGKFVVCHEYGHAGAGYQLSFGSAEKTLGLLTEHFQRHATRAKL</sequence>